<feature type="region of interest" description="Disordered" evidence="1">
    <location>
        <begin position="40"/>
        <end position="69"/>
    </location>
</feature>
<organism evidence="2 3">
    <name type="scientific">Trifolium medium</name>
    <dbReference type="NCBI Taxonomy" id="97028"/>
    <lineage>
        <taxon>Eukaryota</taxon>
        <taxon>Viridiplantae</taxon>
        <taxon>Streptophyta</taxon>
        <taxon>Embryophyta</taxon>
        <taxon>Tracheophyta</taxon>
        <taxon>Spermatophyta</taxon>
        <taxon>Magnoliopsida</taxon>
        <taxon>eudicotyledons</taxon>
        <taxon>Gunneridae</taxon>
        <taxon>Pentapetalae</taxon>
        <taxon>rosids</taxon>
        <taxon>fabids</taxon>
        <taxon>Fabales</taxon>
        <taxon>Fabaceae</taxon>
        <taxon>Papilionoideae</taxon>
        <taxon>50 kb inversion clade</taxon>
        <taxon>NPAAA clade</taxon>
        <taxon>Hologalegina</taxon>
        <taxon>IRL clade</taxon>
        <taxon>Trifolieae</taxon>
        <taxon>Trifolium</taxon>
    </lineage>
</organism>
<evidence type="ECO:0000256" key="1">
    <source>
        <dbReference type="SAM" id="MobiDB-lite"/>
    </source>
</evidence>
<protein>
    <submittedName>
        <fullName evidence="2">Uncharacterized protein</fullName>
    </submittedName>
</protein>
<dbReference type="Proteomes" id="UP000265520">
    <property type="component" value="Unassembled WGS sequence"/>
</dbReference>
<feature type="non-terminal residue" evidence="2">
    <location>
        <position position="1"/>
    </location>
</feature>
<evidence type="ECO:0000313" key="2">
    <source>
        <dbReference type="EMBL" id="MCI50248.1"/>
    </source>
</evidence>
<name>A0A392SMX4_9FABA</name>
<evidence type="ECO:0000313" key="3">
    <source>
        <dbReference type="Proteomes" id="UP000265520"/>
    </source>
</evidence>
<feature type="compositionally biased region" description="Basic and acidic residues" evidence="1">
    <location>
        <begin position="43"/>
        <end position="53"/>
    </location>
</feature>
<keyword evidence="3" id="KW-1185">Reference proteome</keyword>
<dbReference type="AlphaFoldDB" id="A0A392SMX4"/>
<sequence length="100" mass="11336">AKDLKKLSLEALISNLKSHEMVLKADGILKKSKSVALQSTKISSKESKAKQTETEEESSADGQKEESEDDDFAFFTKKFQQWSRRNFRSNGSRNSGYKDK</sequence>
<proteinExistence type="predicted"/>
<reference evidence="2 3" key="1">
    <citation type="journal article" date="2018" name="Front. Plant Sci.">
        <title>Red Clover (Trifolium pratense) and Zigzag Clover (T. medium) - A Picture of Genomic Similarities and Differences.</title>
        <authorList>
            <person name="Dluhosova J."/>
            <person name="Istvanek J."/>
            <person name="Nedelnik J."/>
            <person name="Repkova J."/>
        </authorList>
    </citation>
    <scope>NUCLEOTIDE SEQUENCE [LARGE SCALE GENOMIC DNA]</scope>
    <source>
        <strain evidence="3">cv. 10/8</strain>
        <tissue evidence="2">Leaf</tissue>
    </source>
</reference>
<accession>A0A392SMX4</accession>
<dbReference type="EMBL" id="LXQA010413655">
    <property type="protein sequence ID" value="MCI50248.1"/>
    <property type="molecule type" value="Genomic_DNA"/>
</dbReference>
<feature type="non-terminal residue" evidence="2">
    <location>
        <position position="100"/>
    </location>
</feature>
<comment type="caution">
    <text evidence="2">The sequence shown here is derived from an EMBL/GenBank/DDBJ whole genome shotgun (WGS) entry which is preliminary data.</text>
</comment>